<evidence type="ECO:0000313" key="3">
    <source>
        <dbReference type="Proteomes" id="UP000636505"/>
    </source>
</evidence>
<evidence type="ECO:0000313" key="2">
    <source>
        <dbReference type="EMBL" id="MBE9077173.1"/>
    </source>
</evidence>
<accession>A0A8J7AGL3</accession>
<dbReference type="PANTHER" id="PTHR43591:SF110">
    <property type="entry name" value="RHODANESE DOMAIN-CONTAINING PROTEIN"/>
    <property type="match status" value="1"/>
</dbReference>
<proteinExistence type="predicted"/>
<feature type="domain" description="Methyltransferase type 11" evidence="1">
    <location>
        <begin position="44"/>
        <end position="140"/>
    </location>
</feature>
<dbReference type="InterPro" id="IPR029063">
    <property type="entry name" value="SAM-dependent_MTases_sf"/>
</dbReference>
<dbReference type="PANTHER" id="PTHR43591">
    <property type="entry name" value="METHYLTRANSFERASE"/>
    <property type="match status" value="1"/>
</dbReference>
<dbReference type="EMBL" id="JADEXG010000013">
    <property type="protein sequence ID" value="MBE9077173.1"/>
    <property type="molecule type" value="Genomic_DNA"/>
</dbReference>
<protein>
    <submittedName>
        <fullName evidence="2">Class I SAM-dependent methyltransferase</fullName>
    </submittedName>
</protein>
<dbReference type="AlphaFoldDB" id="A0A8J7AGL3"/>
<name>A0A8J7AGL3_9CYAN</name>
<dbReference type="CDD" id="cd02440">
    <property type="entry name" value="AdoMet_MTases"/>
    <property type="match status" value="1"/>
</dbReference>
<dbReference type="Pfam" id="PF08241">
    <property type="entry name" value="Methyltransf_11"/>
    <property type="match status" value="1"/>
</dbReference>
<keyword evidence="3" id="KW-1185">Reference proteome</keyword>
<comment type="caution">
    <text evidence="2">The sequence shown here is derived from an EMBL/GenBank/DDBJ whole genome shotgun (WGS) entry which is preliminary data.</text>
</comment>
<sequence length="212" mass="24274">MEVIIQRQYDRLAKSYDSHWRSYIANTLSFLKAWAAIAPCEAVLDIACGTGEFERLVLTDQPQQIMTGIDISERMLAVARQKCGHYPQVMFQVASVSSIPVTPHSYDVVVCASAFHYFEQPEQALQEMDRMLKRGGRVVILDWCRDFWVCRLCDWFLALTDSAYRKCYTLAELETFLAASDFRIVQSRRVRFGLIWGLMVATAAPEKADDQP</sequence>
<dbReference type="GO" id="GO:0008757">
    <property type="term" value="F:S-adenosylmethionine-dependent methyltransferase activity"/>
    <property type="evidence" value="ECO:0007669"/>
    <property type="project" value="InterPro"/>
</dbReference>
<dbReference type="InterPro" id="IPR013216">
    <property type="entry name" value="Methyltransf_11"/>
</dbReference>
<evidence type="ECO:0000259" key="1">
    <source>
        <dbReference type="Pfam" id="PF08241"/>
    </source>
</evidence>
<dbReference type="RefSeq" id="WP_193905834.1">
    <property type="nucleotide sequence ID" value="NZ_JADEXG010000013.1"/>
</dbReference>
<organism evidence="2 3">
    <name type="scientific">Vasconcelosia minhoensis LEGE 07310</name>
    <dbReference type="NCBI Taxonomy" id="915328"/>
    <lineage>
        <taxon>Bacteria</taxon>
        <taxon>Bacillati</taxon>
        <taxon>Cyanobacteriota</taxon>
        <taxon>Cyanophyceae</taxon>
        <taxon>Nodosilineales</taxon>
        <taxon>Cymatolegaceae</taxon>
        <taxon>Vasconcelosia</taxon>
        <taxon>Vasconcelosia minhoensis</taxon>
    </lineage>
</organism>
<keyword evidence="2" id="KW-0808">Transferase</keyword>
<dbReference type="GO" id="GO:0032259">
    <property type="term" value="P:methylation"/>
    <property type="evidence" value="ECO:0007669"/>
    <property type="project" value="UniProtKB-KW"/>
</dbReference>
<gene>
    <name evidence="2" type="ORF">IQ241_07670</name>
</gene>
<dbReference type="Gene3D" id="3.40.50.150">
    <property type="entry name" value="Vaccinia Virus protein VP39"/>
    <property type="match status" value="1"/>
</dbReference>
<dbReference type="Proteomes" id="UP000636505">
    <property type="component" value="Unassembled WGS sequence"/>
</dbReference>
<dbReference type="SUPFAM" id="SSF53335">
    <property type="entry name" value="S-adenosyl-L-methionine-dependent methyltransferases"/>
    <property type="match status" value="1"/>
</dbReference>
<reference evidence="2" key="1">
    <citation type="submission" date="2020-10" db="EMBL/GenBank/DDBJ databases">
        <authorList>
            <person name="Castelo-Branco R."/>
            <person name="Eusebio N."/>
            <person name="Adriana R."/>
            <person name="Vieira A."/>
            <person name="Brugerolle De Fraissinette N."/>
            <person name="Rezende De Castro R."/>
            <person name="Schneider M.P."/>
            <person name="Vasconcelos V."/>
            <person name="Leao P.N."/>
        </authorList>
    </citation>
    <scope>NUCLEOTIDE SEQUENCE</scope>
    <source>
        <strain evidence="2">LEGE 07310</strain>
    </source>
</reference>
<keyword evidence="2" id="KW-0489">Methyltransferase</keyword>